<evidence type="ECO:0000256" key="1">
    <source>
        <dbReference type="SAM" id="MobiDB-lite"/>
    </source>
</evidence>
<feature type="region of interest" description="Disordered" evidence="1">
    <location>
        <begin position="677"/>
        <end position="762"/>
    </location>
</feature>
<dbReference type="PANTHER" id="PTHR43138">
    <property type="entry name" value="ACETYLTRANSFERASE, GNAT FAMILY"/>
    <property type="match status" value="1"/>
</dbReference>
<dbReference type="Proteomes" id="UP000189580">
    <property type="component" value="Chromosome b"/>
</dbReference>
<dbReference type="AlphaFoldDB" id="A0A167FTI7"/>
<sequence length="810" mass="91402">MPAALEDPTQPPHYRPDVVTPNLEPYTVLLKDRETTATIYPITAPDQLPIGLLAFLCDEFNMEIERGDTFPLFDTLHIDTFQNYWFGSFAGVMLIGDAPTIQNRRQWEKECLGTFYIKPNYPGRCAHICTAGFLVNAGIRGKGIGRTLAECYLEWAPKLGYTYSVFNLVFETNVLARRIWETLNFKRIGRIKAAGILKGLENAVDAIIYGRDLGDGDTESVGELRFDKIRFYLETGRYPPRSDRQEKSRLRSSAAHYKLRDGKLMLKNREVISDPERQLQIATELHLVSHAGINKTTSLITESYHWTRIKDTVAVAIRNCAECRESTRPNQRRHSVTPDHDFVRSINGLDDIAAATAAAAVVSTSADASTSNSASFLPNENDSHQQFESDNNQLRDPADAAKKLGTNATLLTPIGLALGPDVDEKLIAVVTAHQQRQLERKKAVLAAKEEADPKATLVDSDSLPKSQIKVASRLDPLIRNQGEIDLRTGASQIDSGSQARNPTLTQARSKSRTQVQSKSLSQAVEHGPRSTSSQPRSEASPVDSSGHTSNFEMQEEQQSEEQSQTYSVPRQSEVQLETELPTRSLYHEQDQQEQQRQQDEQEQQQLPQSQYQQYQQFQQQDQQQQQQMGGHSSRPLPQLPQLSPQDQQQRAQFRHYQQQPAFQQVQHSLQYSQYTNQQHYESQTSPPYHFQHQQRLPPFQDPTQQHVSQLQSSSHSREANPNPPYGVNSHQSLQRPPPPIQQNRLPSISSQQFPETFSHTTSFQTANSALDPQMESFDDQNPEDIAIARALITENSGDEDGTNMFTLHRA</sequence>
<dbReference type="OrthoDB" id="10264707at2759"/>
<dbReference type="EMBL" id="CP014503">
    <property type="protein sequence ID" value="ANB15684.1"/>
    <property type="molecule type" value="Genomic_DNA"/>
</dbReference>
<dbReference type="InterPro" id="IPR052742">
    <property type="entry name" value="Mito_N-acetyltransferase"/>
</dbReference>
<feature type="compositionally biased region" description="Polar residues" evidence="1">
    <location>
        <begin position="741"/>
        <end position="762"/>
    </location>
</feature>
<protein>
    <submittedName>
        <fullName evidence="3">Spt10p</fullName>
    </submittedName>
</protein>
<dbReference type="InterPro" id="IPR000182">
    <property type="entry name" value="GNAT_dom"/>
</dbReference>
<feature type="region of interest" description="Disordered" evidence="1">
    <location>
        <begin position="489"/>
        <end position="575"/>
    </location>
</feature>
<feature type="compositionally biased region" description="Polar residues" evidence="1">
    <location>
        <begin position="677"/>
        <end position="694"/>
    </location>
</feature>
<evidence type="ECO:0000313" key="4">
    <source>
        <dbReference type="Proteomes" id="UP000189580"/>
    </source>
</evidence>
<dbReference type="Gene3D" id="1.10.340.70">
    <property type="match status" value="1"/>
</dbReference>
<dbReference type="Pfam" id="PF00583">
    <property type="entry name" value="Acetyltransf_1"/>
    <property type="match status" value="1"/>
</dbReference>
<dbReference type="InterPro" id="IPR015416">
    <property type="entry name" value="Znf_H2C2_histone_UAS-bd"/>
</dbReference>
<evidence type="ECO:0000313" key="3">
    <source>
        <dbReference type="EMBL" id="ANB15684.1"/>
    </source>
</evidence>
<feature type="region of interest" description="Disordered" evidence="1">
    <location>
        <begin position="587"/>
        <end position="664"/>
    </location>
</feature>
<dbReference type="PANTHER" id="PTHR43138:SF2">
    <property type="entry name" value="PROTEIN SPT10"/>
    <property type="match status" value="1"/>
</dbReference>
<dbReference type="Pfam" id="PF09337">
    <property type="entry name" value="zf-H2C2"/>
    <property type="match status" value="1"/>
</dbReference>
<keyword evidence="4" id="KW-1185">Reference proteome</keyword>
<dbReference type="PROSITE" id="PS51186">
    <property type="entry name" value="GNAT"/>
    <property type="match status" value="1"/>
</dbReference>
<feature type="compositionally biased region" description="Polar residues" evidence="1">
    <location>
        <begin position="529"/>
        <end position="551"/>
    </location>
</feature>
<feature type="compositionally biased region" description="Polar residues" evidence="1">
    <location>
        <begin position="565"/>
        <end position="575"/>
    </location>
</feature>
<accession>A0A167FTI7</accession>
<feature type="domain" description="N-acetyltransferase" evidence="2">
    <location>
        <begin position="60"/>
        <end position="214"/>
    </location>
</feature>
<dbReference type="GeneID" id="30035333"/>
<reference evidence="3 4" key="1">
    <citation type="submission" date="2016-02" db="EMBL/GenBank/DDBJ databases">
        <title>Complete genome sequence and transcriptome regulation of the pentose utilising yeast Sugiyamaella lignohabitans.</title>
        <authorList>
            <person name="Bellasio M."/>
            <person name="Peymann A."/>
            <person name="Valli M."/>
            <person name="Sipitzky M."/>
            <person name="Graf A."/>
            <person name="Sauer M."/>
            <person name="Marx H."/>
            <person name="Mattanovich D."/>
        </authorList>
    </citation>
    <scope>NUCLEOTIDE SEQUENCE [LARGE SCALE GENOMIC DNA]</scope>
    <source>
        <strain evidence="3 4">CBS 10342</strain>
    </source>
</reference>
<dbReference type="GO" id="GO:0016747">
    <property type="term" value="F:acyltransferase activity, transferring groups other than amino-acyl groups"/>
    <property type="evidence" value="ECO:0007669"/>
    <property type="project" value="InterPro"/>
</dbReference>
<feature type="compositionally biased region" description="Low complexity" evidence="1">
    <location>
        <begin position="603"/>
        <end position="659"/>
    </location>
</feature>
<dbReference type="RefSeq" id="XP_018738161.1">
    <property type="nucleotide sequence ID" value="XM_018880333.1"/>
</dbReference>
<gene>
    <name evidence="3" type="primary">SPT10</name>
    <name evidence="3" type="ORF">AWJ20_3323</name>
</gene>
<feature type="region of interest" description="Disordered" evidence="1">
    <location>
        <begin position="369"/>
        <end position="392"/>
    </location>
</feature>
<evidence type="ECO:0000259" key="2">
    <source>
        <dbReference type="PROSITE" id="PS51186"/>
    </source>
</evidence>
<dbReference type="KEGG" id="slb:AWJ20_3323"/>
<dbReference type="InterPro" id="IPR016181">
    <property type="entry name" value="Acyl_CoA_acyltransferase"/>
</dbReference>
<dbReference type="SUPFAM" id="SSF55729">
    <property type="entry name" value="Acyl-CoA N-acyltransferases (Nat)"/>
    <property type="match status" value="1"/>
</dbReference>
<feature type="compositionally biased region" description="Polar residues" evidence="1">
    <location>
        <begin position="489"/>
        <end position="522"/>
    </location>
</feature>
<organism evidence="3 4">
    <name type="scientific">Sugiyamaella lignohabitans</name>
    <dbReference type="NCBI Taxonomy" id="796027"/>
    <lineage>
        <taxon>Eukaryota</taxon>
        <taxon>Fungi</taxon>
        <taxon>Dikarya</taxon>
        <taxon>Ascomycota</taxon>
        <taxon>Saccharomycotina</taxon>
        <taxon>Dipodascomycetes</taxon>
        <taxon>Dipodascales</taxon>
        <taxon>Trichomonascaceae</taxon>
        <taxon>Sugiyamaella</taxon>
    </lineage>
</organism>
<dbReference type="GO" id="GO:0005634">
    <property type="term" value="C:nucleus"/>
    <property type="evidence" value="ECO:0007669"/>
    <property type="project" value="TreeGrafter"/>
</dbReference>
<feature type="compositionally biased region" description="Low complexity" evidence="1">
    <location>
        <begin position="704"/>
        <end position="714"/>
    </location>
</feature>
<name>A0A167FTI7_9ASCO</name>
<dbReference type="Gene3D" id="3.40.630.30">
    <property type="match status" value="1"/>
</dbReference>
<proteinExistence type="predicted"/>